<keyword evidence="1" id="KW-0472">Membrane</keyword>
<dbReference type="EMBL" id="JAKJSC010000001">
    <property type="protein sequence ID" value="MDE5416985.1"/>
    <property type="molecule type" value="Genomic_DNA"/>
</dbReference>
<organism evidence="2 3">
    <name type="scientific">Paralabilibaculum antarcticum</name>
    <dbReference type="NCBI Taxonomy" id="2912572"/>
    <lineage>
        <taxon>Bacteria</taxon>
        <taxon>Pseudomonadati</taxon>
        <taxon>Bacteroidota</taxon>
        <taxon>Bacteroidia</taxon>
        <taxon>Marinilabiliales</taxon>
        <taxon>Marinifilaceae</taxon>
        <taxon>Paralabilibaculum</taxon>
    </lineage>
</organism>
<accession>A0ABT5VNZ8</accession>
<evidence type="ECO:0000313" key="3">
    <source>
        <dbReference type="Proteomes" id="UP001528920"/>
    </source>
</evidence>
<comment type="caution">
    <text evidence="2">The sequence shown here is derived from an EMBL/GenBank/DDBJ whole genome shotgun (WGS) entry which is preliminary data.</text>
</comment>
<dbReference type="RefSeq" id="WP_275108323.1">
    <property type="nucleotide sequence ID" value="NZ_JAKJSC010000001.1"/>
</dbReference>
<feature type="transmembrane region" description="Helical" evidence="1">
    <location>
        <begin position="6"/>
        <end position="24"/>
    </location>
</feature>
<sequence>MEKKIIFIILGIILLVVIGYFYFYSKALASMWVLNKPDQSPYFVTTKPITIKNILLPKGTKVTYKKRNFWEKYEQEKLLNENDISDFSFAEGTALDWGGVPITSIVKFYNSEMKGFTVYADFDSLDKSKETEFSNLWQNCNSSLGITVKNTDDWSFNKQNILDVESCSVSYQRYFKDDAKQQKFLDDLYNELMKIGG</sequence>
<proteinExistence type="predicted"/>
<evidence type="ECO:0000313" key="2">
    <source>
        <dbReference type="EMBL" id="MDE5416985.1"/>
    </source>
</evidence>
<protein>
    <submittedName>
        <fullName evidence="2">Uncharacterized protein</fullName>
    </submittedName>
</protein>
<gene>
    <name evidence="2" type="ORF">L3049_03115</name>
</gene>
<keyword evidence="1" id="KW-0812">Transmembrane</keyword>
<evidence type="ECO:0000256" key="1">
    <source>
        <dbReference type="SAM" id="Phobius"/>
    </source>
</evidence>
<reference evidence="2 3" key="1">
    <citation type="submission" date="2022-01" db="EMBL/GenBank/DDBJ databases">
        <title>Labilibaculum sp. nov, a marine bacterium isolated from Antarctica.</title>
        <authorList>
            <person name="Dai W."/>
        </authorList>
    </citation>
    <scope>NUCLEOTIDE SEQUENCE [LARGE SCALE GENOMIC DNA]</scope>
    <source>
        <strain evidence="2 3">DW002</strain>
    </source>
</reference>
<dbReference type="Proteomes" id="UP001528920">
    <property type="component" value="Unassembled WGS sequence"/>
</dbReference>
<name>A0ABT5VNZ8_9BACT</name>
<keyword evidence="1" id="KW-1133">Transmembrane helix</keyword>
<keyword evidence="3" id="KW-1185">Reference proteome</keyword>